<dbReference type="AlphaFoldDB" id="A0A3B0S0P9"/>
<organism evidence="2">
    <name type="scientific">hydrothermal vent metagenome</name>
    <dbReference type="NCBI Taxonomy" id="652676"/>
    <lineage>
        <taxon>unclassified sequences</taxon>
        <taxon>metagenomes</taxon>
        <taxon>ecological metagenomes</taxon>
    </lineage>
</organism>
<feature type="domain" description="SnoaL-like" evidence="1">
    <location>
        <begin position="9"/>
        <end position="119"/>
    </location>
</feature>
<dbReference type="Gene3D" id="3.10.450.50">
    <property type="match status" value="1"/>
</dbReference>
<sequence length="144" mass="15747">MSNPQEIVQQFIDRVNIAARGGDADPYELLDPDILVTVIGFTPLSGNYHGRPQVQHVLGGTLTDRFHEATAEMAEVIGSGARFAALGIISGVSTTGNDYNRDRDTGGFVFEVRDGKIIEIIVYPDTTQIETALFDNKYVDTIRS</sequence>
<dbReference type="InterPro" id="IPR037401">
    <property type="entry name" value="SnoaL-like"/>
</dbReference>
<proteinExistence type="predicted"/>
<name>A0A3B0S0P9_9ZZZZ</name>
<dbReference type="Pfam" id="PF12680">
    <property type="entry name" value="SnoaL_2"/>
    <property type="match status" value="1"/>
</dbReference>
<dbReference type="EMBL" id="UOEJ01000092">
    <property type="protein sequence ID" value="VAV97819.1"/>
    <property type="molecule type" value="Genomic_DNA"/>
</dbReference>
<accession>A0A3B0S0P9</accession>
<gene>
    <name evidence="2" type="ORF">MNBD_ALPHA01-289</name>
</gene>
<evidence type="ECO:0000313" key="2">
    <source>
        <dbReference type="EMBL" id="VAV97819.1"/>
    </source>
</evidence>
<protein>
    <recommendedName>
        <fullName evidence="1">SnoaL-like domain-containing protein</fullName>
    </recommendedName>
</protein>
<dbReference type="SUPFAM" id="SSF54427">
    <property type="entry name" value="NTF2-like"/>
    <property type="match status" value="1"/>
</dbReference>
<evidence type="ECO:0000259" key="1">
    <source>
        <dbReference type="Pfam" id="PF12680"/>
    </source>
</evidence>
<dbReference type="InterPro" id="IPR032710">
    <property type="entry name" value="NTF2-like_dom_sf"/>
</dbReference>
<reference evidence="2" key="1">
    <citation type="submission" date="2018-06" db="EMBL/GenBank/DDBJ databases">
        <authorList>
            <person name="Zhirakovskaya E."/>
        </authorList>
    </citation>
    <scope>NUCLEOTIDE SEQUENCE</scope>
</reference>